<evidence type="ECO:0000256" key="7">
    <source>
        <dbReference type="PIRSR" id="PIRSR001084-1"/>
    </source>
</evidence>
<dbReference type="InterPro" id="IPR013529">
    <property type="entry name" value="Glyco_hydro_42_N"/>
</dbReference>
<dbReference type="InterPro" id="IPR017853">
    <property type="entry name" value="GH"/>
</dbReference>
<dbReference type="InterPro" id="IPR003476">
    <property type="entry name" value="Glyco_hydro_42"/>
</dbReference>
<dbReference type="CDD" id="cd03143">
    <property type="entry name" value="A4_beta-galactosidase_middle_domain"/>
    <property type="match status" value="1"/>
</dbReference>
<dbReference type="GO" id="GO:0009341">
    <property type="term" value="C:beta-galactosidase complex"/>
    <property type="evidence" value="ECO:0007669"/>
    <property type="project" value="InterPro"/>
</dbReference>
<dbReference type="GO" id="GO:0006012">
    <property type="term" value="P:galactose metabolic process"/>
    <property type="evidence" value="ECO:0007669"/>
    <property type="project" value="InterPro"/>
</dbReference>
<protein>
    <recommendedName>
        <fullName evidence="3 6">Beta-galactosidase</fullName>
        <shortName evidence="6">Beta-gal</shortName>
        <ecNumber evidence="3 6">3.2.1.23</ecNumber>
    </recommendedName>
</protein>
<feature type="domain" description="Beta-galactosidase C-terminal" evidence="12">
    <location>
        <begin position="619"/>
        <end position="676"/>
    </location>
</feature>
<dbReference type="Pfam" id="PF08532">
    <property type="entry name" value="Glyco_hydro_42M"/>
    <property type="match status" value="1"/>
</dbReference>
<dbReference type="Gene3D" id="2.60.40.1180">
    <property type="entry name" value="Golgi alpha-mannosidase II"/>
    <property type="match status" value="1"/>
</dbReference>
<dbReference type="RefSeq" id="WP_261851549.1">
    <property type="nucleotide sequence ID" value="NZ_BQXY01000002.1"/>
</dbReference>
<evidence type="ECO:0000313" key="13">
    <source>
        <dbReference type="EMBL" id="GKU24523.1"/>
    </source>
</evidence>
<comment type="catalytic activity">
    <reaction evidence="1 6">
        <text>Hydrolysis of terminal non-reducing beta-D-galactose residues in beta-D-galactosides.</text>
        <dbReference type="EC" id="3.2.1.23"/>
    </reaction>
</comment>
<evidence type="ECO:0000256" key="5">
    <source>
        <dbReference type="ARBA" id="ARBA00023295"/>
    </source>
</evidence>
<evidence type="ECO:0000256" key="1">
    <source>
        <dbReference type="ARBA" id="ARBA00001412"/>
    </source>
</evidence>
<evidence type="ECO:0000256" key="3">
    <source>
        <dbReference type="ARBA" id="ARBA00012756"/>
    </source>
</evidence>
<keyword evidence="5 6" id="KW-0326">Glycosidase</keyword>
<dbReference type="InterPro" id="IPR013780">
    <property type="entry name" value="Glyco_hydro_b"/>
</dbReference>
<evidence type="ECO:0000256" key="8">
    <source>
        <dbReference type="PIRSR" id="PIRSR001084-2"/>
    </source>
</evidence>
<reference evidence="13" key="1">
    <citation type="journal article" date="2023" name="Int. J. Syst. Evol. Microbiol.">
        <title>&lt;i&gt;Clostridium folliculivorans&lt;/i&gt; sp. nov., isolated from soil samples of an organic paddy in Japan.</title>
        <authorList>
            <person name="Tazawa J."/>
            <person name="Kobayashi H."/>
            <person name="Tanizawa Y."/>
            <person name="Uchino A."/>
            <person name="Tanaka F."/>
            <person name="Urashima Y."/>
            <person name="Miura S."/>
            <person name="Sakamoto M."/>
            <person name="Ohkuma M."/>
            <person name="Tohno M."/>
        </authorList>
    </citation>
    <scope>NUCLEOTIDE SEQUENCE</scope>
    <source>
        <strain evidence="13">D1-1</strain>
    </source>
</reference>
<dbReference type="InterPro" id="IPR013739">
    <property type="entry name" value="Beta_galactosidase_C"/>
</dbReference>
<feature type="binding site" evidence="8">
    <location>
        <position position="318"/>
    </location>
    <ligand>
        <name>substrate</name>
    </ligand>
</feature>
<keyword evidence="4 6" id="KW-0378">Hydrolase</keyword>
<evidence type="ECO:0000256" key="4">
    <source>
        <dbReference type="ARBA" id="ARBA00022801"/>
    </source>
</evidence>
<dbReference type="Gene3D" id="3.40.50.880">
    <property type="match status" value="1"/>
</dbReference>
<proteinExistence type="inferred from homology"/>
<evidence type="ECO:0000259" key="10">
    <source>
        <dbReference type="Pfam" id="PF02449"/>
    </source>
</evidence>
<evidence type="ECO:0000256" key="2">
    <source>
        <dbReference type="ARBA" id="ARBA00005940"/>
    </source>
</evidence>
<dbReference type="GO" id="GO:0046872">
    <property type="term" value="F:metal ion binding"/>
    <property type="evidence" value="ECO:0007669"/>
    <property type="project" value="UniProtKB-KW"/>
</dbReference>
<feature type="binding site" evidence="9">
    <location>
        <position position="115"/>
    </location>
    <ligand>
        <name>Zn(2+)</name>
        <dbReference type="ChEBI" id="CHEBI:29105"/>
    </ligand>
</feature>
<dbReference type="GO" id="GO:0004565">
    <property type="term" value="F:beta-galactosidase activity"/>
    <property type="evidence" value="ECO:0007669"/>
    <property type="project" value="UniProtKB-EC"/>
</dbReference>
<comment type="similarity">
    <text evidence="2 6">Belongs to the glycosyl hydrolase 42 family.</text>
</comment>
<dbReference type="InterPro" id="IPR013738">
    <property type="entry name" value="Beta_galactosidase_Trimer"/>
</dbReference>
<gene>
    <name evidence="13" type="ORF">CFOLD11_13490</name>
</gene>
<feature type="active site" description="Nucleophile" evidence="7">
    <location>
        <position position="310"/>
    </location>
</feature>
<evidence type="ECO:0000259" key="11">
    <source>
        <dbReference type="Pfam" id="PF08532"/>
    </source>
</evidence>
<feature type="binding site" evidence="8">
    <location>
        <position position="111"/>
    </location>
    <ligand>
        <name>substrate</name>
    </ligand>
</feature>
<organism evidence="13 14">
    <name type="scientific">Clostridium folliculivorans</name>
    <dbReference type="NCBI Taxonomy" id="2886038"/>
    <lineage>
        <taxon>Bacteria</taxon>
        <taxon>Bacillati</taxon>
        <taxon>Bacillota</taxon>
        <taxon>Clostridia</taxon>
        <taxon>Eubacteriales</taxon>
        <taxon>Clostridiaceae</taxon>
        <taxon>Clostridium</taxon>
    </lineage>
</organism>
<dbReference type="PANTHER" id="PTHR36447:SF1">
    <property type="entry name" value="BETA-GALACTOSIDASE GANA"/>
    <property type="match status" value="1"/>
</dbReference>
<dbReference type="PANTHER" id="PTHR36447">
    <property type="entry name" value="BETA-GALACTOSIDASE GANA"/>
    <property type="match status" value="1"/>
</dbReference>
<dbReference type="Proteomes" id="UP001057868">
    <property type="component" value="Unassembled WGS sequence"/>
</dbReference>
<sequence length="685" mass="79556">MINEKLPFMFYGGDYNPDQWPEEVLEEDIRLFKKANINVVTLPVFSWAKLQPSEEVYDFQWLDRIMDKLAENDLYVCLATSTAAQPAWMSKKYPEMLPVDFDGRKRKHGGRVNFCPTSEIYKDMSTKLTRKLAERYKNHPGLLLWHIGNEYGNYCYCDHCEEEFRIWLKKRYGTIENLNKAWNMSFWGHTVYEFDEIVVPSGISEMWKDNGRDRSNFQGISLDYHRFMSEAIFNCYLEEYKIIKEITPDLCVTTNLMGTFKPLDYFKWAEKMDVISWDNYPQLIDPMYVTALRHDLMRGLKDGKPFMLMEQTPSQQNWQPYNGLKRPGVMRLQSYQAVAHGADTVMFFQLRRSIGACEKYHGAVIEHVGHEDTRVFRECTKLGEELTILKDKIIDSRIEAKVAIVFDWENWWAVELSSGPTIELNYLKQIEKYYKAFHDKNISIDFVKSEADFSKYDVVIAPLLYMVKKGVADNIENFVENGGTFITTFFSGIVNENDLVTLGGYPGELRKVLGIWVEEIDALFPHMKNSIKVVNKSTNLSDEYSCGMLCDILHLEGAEALALYGSDFYKDFPVITENKFGKGKAYYIASDPEELFINDFIQQVCNEKNISSNFENIEGVEITERVKGDCKYIFILNHNEYSVEIKLDKNVYVDLLTGEKKLGLVTIDSKDLLILEEKIATKLSF</sequence>
<feature type="binding site" evidence="9">
    <location>
        <position position="160"/>
    </location>
    <ligand>
        <name>Zn(2+)</name>
        <dbReference type="ChEBI" id="CHEBI:29105"/>
    </ligand>
</feature>
<keyword evidence="9" id="KW-0479">Metal-binding</keyword>
<dbReference type="SUPFAM" id="SSF52317">
    <property type="entry name" value="Class I glutamine amidotransferase-like"/>
    <property type="match status" value="1"/>
</dbReference>
<accession>A0A9W5Y0S1</accession>
<evidence type="ECO:0000313" key="14">
    <source>
        <dbReference type="Proteomes" id="UP001057868"/>
    </source>
</evidence>
<feature type="active site" description="Proton donor" evidence="7">
    <location>
        <position position="150"/>
    </location>
</feature>
<feature type="binding site" evidence="9">
    <location>
        <position position="155"/>
    </location>
    <ligand>
        <name>Zn(2+)</name>
        <dbReference type="ChEBI" id="CHEBI:29105"/>
    </ligand>
</feature>
<dbReference type="AlphaFoldDB" id="A0A9W5Y0S1"/>
<evidence type="ECO:0000259" key="12">
    <source>
        <dbReference type="Pfam" id="PF08533"/>
    </source>
</evidence>
<dbReference type="PIRSF" id="PIRSF001084">
    <property type="entry name" value="B-galactosidase"/>
    <property type="match status" value="1"/>
</dbReference>
<feature type="domain" description="Glycoside hydrolase family 42 N-terminal" evidence="10">
    <location>
        <begin position="14"/>
        <end position="387"/>
    </location>
</feature>
<keyword evidence="14" id="KW-1185">Reference proteome</keyword>
<dbReference type="Pfam" id="PF02449">
    <property type="entry name" value="Glyco_hydro_42"/>
    <property type="match status" value="1"/>
</dbReference>
<dbReference type="EC" id="3.2.1.23" evidence="3 6"/>
<comment type="caution">
    <text evidence="13">The sequence shown here is derived from an EMBL/GenBank/DDBJ whole genome shotgun (WGS) entry which is preliminary data.</text>
</comment>
<dbReference type="InterPro" id="IPR029062">
    <property type="entry name" value="Class_I_gatase-like"/>
</dbReference>
<dbReference type="Gene3D" id="3.20.20.80">
    <property type="entry name" value="Glycosidases"/>
    <property type="match status" value="1"/>
</dbReference>
<evidence type="ECO:0000256" key="6">
    <source>
        <dbReference type="PIRNR" id="PIRNR001084"/>
    </source>
</evidence>
<feature type="domain" description="Beta-galactosidase trimerisation" evidence="11">
    <location>
        <begin position="400"/>
        <end position="610"/>
    </location>
</feature>
<dbReference type="SUPFAM" id="SSF51445">
    <property type="entry name" value="(Trans)glycosidases"/>
    <property type="match status" value="1"/>
</dbReference>
<name>A0A9W5Y0S1_9CLOT</name>
<dbReference type="Pfam" id="PF08533">
    <property type="entry name" value="Glyco_hydro_42C"/>
    <property type="match status" value="1"/>
</dbReference>
<feature type="binding site" evidence="8">
    <location>
        <position position="149"/>
    </location>
    <ligand>
        <name>substrate</name>
    </ligand>
</feature>
<evidence type="ECO:0000256" key="9">
    <source>
        <dbReference type="PIRSR" id="PIRSR001084-3"/>
    </source>
</evidence>
<dbReference type="EMBL" id="BQXY01000002">
    <property type="protein sequence ID" value="GKU24523.1"/>
    <property type="molecule type" value="Genomic_DNA"/>
</dbReference>
<keyword evidence="9" id="KW-0862">Zinc</keyword>
<feature type="binding site" evidence="9">
    <location>
        <position position="157"/>
    </location>
    <ligand>
        <name>Zn(2+)</name>
        <dbReference type="ChEBI" id="CHEBI:29105"/>
    </ligand>
</feature>